<evidence type="ECO:0008006" key="2">
    <source>
        <dbReference type="Google" id="ProtNLM"/>
    </source>
</evidence>
<dbReference type="PANTHER" id="PTHR39450:SF1">
    <property type="entry name" value="DUF1667 DOMAIN-CONTAINING PROTEIN"/>
    <property type="match status" value="1"/>
</dbReference>
<protein>
    <recommendedName>
        <fullName evidence="2">4Fe-4S Mo/W bis-MGD-type domain-containing protein</fullName>
    </recommendedName>
</protein>
<evidence type="ECO:0000313" key="1">
    <source>
        <dbReference type="EMBL" id="VYS85060.1"/>
    </source>
</evidence>
<accession>A0A6N2S063</accession>
<dbReference type="Gene3D" id="3.10.530.10">
    <property type="entry name" value="CPE0013-like"/>
    <property type="match status" value="1"/>
</dbReference>
<dbReference type="PANTHER" id="PTHR39450">
    <property type="entry name" value="MOLYBDOPTERIN OXIDOREDUCTASE, 4FE-4S CLUSTER-BINDING SUBUNIT"/>
    <property type="match status" value="1"/>
</dbReference>
<sequence>MEEKHLTCIGCPMGCSLTVRISEKKVVSVQGNTCKKGKIYGEKEVTAPVRTVTTTVMVTGGQIPAVSVKTRTDIPKEKIFACICALKGIQVKAPVRIGDVILTDAAGTGVDIIATKNVAAL</sequence>
<dbReference type="InterPro" id="IPR036593">
    <property type="entry name" value="CPE0013-like_sf"/>
</dbReference>
<reference evidence="1" key="1">
    <citation type="submission" date="2019-11" db="EMBL/GenBank/DDBJ databases">
        <authorList>
            <person name="Feng L."/>
        </authorList>
    </citation>
    <scope>NUCLEOTIDE SEQUENCE</scope>
    <source>
        <strain evidence="1">BgluceraseaLFYP119</strain>
    </source>
</reference>
<dbReference type="InterPro" id="IPR012460">
    <property type="entry name" value="DUF1667"/>
</dbReference>
<dbReference type="RefSeq" id="WP_156353084.1">
    <property type="nucleotide sequence ID" value="NZ_CACRST010000009.1"/>
</dbReference>
<gene>
    <name evidence="1" type="ORF">BGLFYP119_00842</name>
</gene>
<dbReference type="SUPFAM" id="SSF160148">
    <property type="entry name" value="CPE0013-like"/>
    <property type="match status" value="1"/>
</dbReference>
<name>A0A6N2S063_9FIRM</name>
<proteinExistence type="predicted"/>
<dbReference type="EMBL" id="CACRST010000009">
    <property type="protein sequence ID" value="VYS85060.1"/>
    <property type="molecule type" value="Genomic_DNA"/>
</dbReference>
<dbReference type="AlphaFoldDB" id="A0A6N2S063"/>
<organism evidence="1">
    <name type="scientific">Blautia glucerasea</name>
    <dbReference type="NCBI Taxonomy" id="536633"/>
    <lineage>
        <taxon>Bacteria</taxon>
        <taxon>Bacillati</taxon>
        <taxon>Bacillota</taxon>
        <taxon>Clostridia</taxon>
        <taxon>Lachnospirales</taxon>
        <taxon>Lachnospiraceae</taxon>
        <taxon>Blautia</taxon>
    </lineage>
</organism>
<dbReference type="Pfam" id="PF07892">
    <property type="entry name" value="DUF1667"/>
    <property type="match status" value="1"/>
</dbReference>